<dbReference type="PANTHER" id="PTHR34066:SF1">
    <property type="entry name" value="DUF1764 FAMILY PROTEIN"/>
    <property type="match status" value="1"/>
</dbReference>
<protein>
    <recommendedName>
        <fullName evidence="3">DUF1764 domain-containing protein</fullName>
    </recommendedName>
</protein>
<dbReference type="EMBL" id="GHES01041497">
    <property type="protein sequence ID" value="MPA72056.1"/>
    <property type="molecule type" value="Transcribed_RNA"/>
</dbReference>
<name>A0A5B7BVB8_DAVIN</name>
<dbReference type="Pfam" id="PF08576">
    <property type="entry name" value="DUF1764"/>
    <property type="match status" value="1"/>
</dbReference>
<feature type="compositionally biased region" description="Basic and acidic residues" evidence="1">
    <location>
        <begin position="47"/>
        <end position="60"/>
    </location>
</feature>
<gene>
    <name evidence="2" type="ORF">Din_041497</name>
</gene>
<feature type="compositionally biased region" description="Basic residues" evidence="1">
    <location>
        <begin position="64"/>
        <end position="74"/>
    </location>
</feature>
<evidence type="ECO:0008006" key="3">
    <source>
        <dbReference type="Google" id="ProtNLM"/>
    </source>
</evidence>
<reference evidence="2" key="1">
    <citation type="submission" date="2019-08" db="EMBL/GenBank/DDBJ databases">
        <title>Reference gene set and small RNA set construction with multiple tissues from Davidia involucrata Baill.</title>
        <authorList>
            <person name="Yang H."/>
            <person name="Zhou C."/>
            <person name="Li G."/>
            <person name="Wang J."/>
            <person name="Gao P."/>
            <person name="Wang M."/>
            <person name="Wang R."/>
            <person name="Zhao Y."/>
        </authorList>
    </citation>
    <scope>NUCLEOTIDE SEQUENCE</scope>
    <source>
        <tissue evidence="2">Mixed with DoveR01_LX</tissue>
    </source>
</reference>
<evidence type="ECO:0000256" key="1">
    <source>
        <dbReference type="SAM" id="MobiDB-lite"/>
    </source>
</evidence>
<organism evidence="2">
    <name type="scientific">Davidia involucrata</name>
    <name type="common">Dove tree</name>
    <dbReference type="NCBI Taxonomy" id="16924"/>
    <lineage>
        <taxon>Eukaryota</taxon>
        <taxon>Viridiplantae</taxon>
        <taxon>Streptophyta</taxon>
        <taxon>Embryophyta</taxon>
        <taxon>Tracheophyta</taxon>
        <taxon>Spermatophyta</taxon>
        <taxon>Magnoliopsida</taxon>
        <taxon>eudicotyledons</taxon>
        <taxon>Gunneridae</taxon>
        <taxon>Pentapetalae</taxon>
        <taxon>asterids</taxon>
        <taxon>Cornales</taxon>
        <taxon>Nyssaceae</taxon>
        <taxon>Davidia</taxon>
    </lineage>
</organism>
<dbReference type="AlphaFoldDB" id="A0A5B7BVB8"/>
<dbReference type="PANTHER" id="PTHR34066">
    <property type="entry name" value="GROWTH FACTOR 2"/>
    <property type="match status" value="1"/>
</dbReference>
<sequence>MPKKSSSKTPEAMPEDPVVQQGKPSSTPKKLGHEIDEIFSGKKRKKPELEKAEKPTKDVAVKLNKAKKRNNKGKGSKDSGFVEPLSRPRKKTGDGLAIYTEEELGVSKADAGGTRLCPFDCSCCF</sequence>
<feature type="compositionally biased region" description="Basic and acidic residues" evidence="1">
    <location>
        <begin position="31"/>
        <end position="40"/>
    </location>
</feature>
<feature type="region of interest" description="Disordered" evidence="1">
    <location>
        <begin position="1"/>
        <end position="96"/>
    </location>
</feature>
<dbReference type="InterPro" id="IPR013885">
    <property type="entry name" value="DUF1764_euk"/>
</dbReference>
<evidence type="ECO:0000313" key="2">
    <source>
        <dbReference type="EMBL" id="MPA72056.1"/>
    </source>
</evidence>
<proteinExistence type="predicted"/>
<accession>A0A5B7BVB8</accession>